<dbReference type="EMBL" id="BBSC01000001">
    <property type="protein sequence ID" value="GAM73253.1"/>
    <property type="molecule type" value="Genomic_DNA"/>
</dbReference>
<comment type="caution">
    <text evidence="2">The sequence shown here is derived from an EMBL/GenBank/DDBJ whole genome shotgun (WGS) entry which is preliminary data.</text>
</comment>
<evidence type="ECO:0000313" key="3">
    <source>
        <dbReference type="Proteomes" id="UP000031666"/>
    </source>
</evidence>
<protein>
    <recommendedName>
        <fullName evidence="1">Protein NO VEIN C-terminal domain-containing protein</fullName>
    </recommendedName>
</protein>
<reference evidence="2 3" key="1">
    <citation type="submission" date="2015-01" db="EMBL/GenBank/DDBJ databases">
        <title>Vibrio sp. C94 JCM 19241 whole genome shotgun sequence.</title>
        <authorList>
            <person name="Sawabe T."/>
            <person name="Meirelles P."/>
            <person name="Feng G."/>
            <person name="Sayaka M."/>
            <person name="Hattori M."/>
            <person name="Ohkuma M."/>
        </authorList>
    </citation>
    <scope>NUCLEOTIDE SEQUENCE [LARGE SCALE GENOMIC DNA]</scope>
    <source>
        <strain evidence="3">JCM 19241</strain>
    </source>
</reference>
<gene>
    <name evidence="2" type="ORF">JCM19241_2708</name>
</gene>
<dbReference type="InterPro" id="IPR024975">
    <property type="entry name" value="NOV_C"/>
</dbReference>
<name>A0A0B8QDJ2_9VIBR</name>
<dbReference type="AlphaFoldDB" id="A0A0B8QDJ2"/>
<organism evidence="2 3">
    <name type="scientific">Vibrio ishigakensis</name>
    <dbReference type="NCBI Taxonomy" id="1481914"/>
    <lineage>
        <taxon>Bacteria</taxon>
        <taxon>Pseudomonadati</taxon>
        <taxon>Pseudomonadota</taxon>
        <taxon>Gammaproteobacteria</taxon>
        <taxon>Vibrionales</taxon>
        <taxon>Vibrionaceae</taxon>
        <taxon>Vibrio</taxon>
    </lineage>
</organism>
<dbReference type="Proteomes" id="UP000031666">
    <property type="component" value="Unassembled WGS sequence"/>
</dbReference>
<reference evidence="2 3" key="2">
    <citation type="submission" date="2015-01" db="EMBL/GenBank/DDBJ databases">
        <authorList>
            <consortium name="NBRP consortium"/>
            <person name="Sawabe T."/>
            <person name="Meirelles P."/>
            <person name="Feng G."/>
            <person name="Sayaka M."/>
            <person name="Hattori M."/>
            <person name="Ohkuma M."/>
        </authorList>
    </citation>
    <scope>NUCLEOTIDE SEQUENCE [LARGE SCALE GENOMIC DNA]</scope>
    <source>
        <strain evidence="3">JCM 19241</strain>
    </source>
</reference>
<sequence length="253" mass="28693">MNNNFLPPPAWFDTAIEIVEFARKQRRAEDFIADARLRPQIIGQSYSYRIDVLEQLVRSQIVNILDDRLTVGSSFDAEWFDVALKSGNSKAWELASVLGNKRAIEKKFNSEALKKIGDIGEAFIFKELQRHHPVELHSQIDHVSTYDDTLGYDISSPSIANTDNTLLMEVKTSVRPISGKFDFFLSRNEFNVGLSNRQWCIIAVSIVNSTPIVIGHLYCYQIESRLPHDIDESAKWASCKLSIEVDAFRAGLP</sequence>
<dbReference type="Pfam" id="PF13020">
    <property type="entry name" value="NOV_C"/>
    <property type="match status" value="1"/>
</dbReference>
<accession>A0A0B8QDJ2</accession>
<proteinExistence type="predicted"/>
<feature type="domain" description="Protein NO VEIN C-terminal" evidence="1">
    <location>
        <begin position="135"/>
        <end position="211"/>
    </location>
</feature>
<dbReference type="STRING" id="1481914.JCM19241_2708"/>
<evidence type="ECO:0000313" key="2">
    <source>
        <dbReference type="EMBL" id="GAM73253.1"/>
    </source>
</evidence>
<evidence type="ECO:0000259" key="1">
    <source>
        <dbReference type="Pfam" id="PF13020"/>
    </source>
</evidence>